<sequence length="109" mass="12469">MEKKTSVTLNLPPKLSLEGNVHNNWIRFKYNFHVYIGASSKIFVNVADEDAIDFAATFGLKDVEMNNYDQLMKDFDSYAAYVFNQSSQNEGEIFNHSLTEAKKCIKSCE</sequence>
<proteinExistence type="predicted"/>
<gene>
    <name evidence="1" type="ORF">PR048_012919</name>
</gene>
<dbReference type="EMBL" id="JARBHB010000004">
    <property type="protein sequence ID" value="KAJ8886707.1"/>
    <property type="molecule type" value="Genomic_DNA"/>
</dbReference>
<accession>A0ABQ9HQS1</accession>
<dbReference type="Proteomes" id="UP001159363">
    <property type="component" value="Chromosome X"/>
</dbReference>
<keyword evidence="2" id="KW-1185">Reference proteome</keyword>
<evidence type="ECO:0000313" key="1">
    <source>
        <dbReference type="EMBL" id="KAJ8886707.1"/>
    </source>
</evidence>
<name>A0ABQ9HQS1_9NEOP</name>
<evidence type="ECO:0000313" key="2">
    <source>
        <dbReference type="Proteomes" id="UP001159363"/>
    </source>
</evidence>
<organism evidence="1 2">
    <name type="scientific">Dryococelus australis</name>
    <dbReference type="NCBI Taxonomy" id="614101"/>
    <lineage>
        <taxon>Eukaryota</taxon>
        <taxon>Metazoa</taxon>
        <taxon>Ecdysozoa</taxon>
        <taxon>Arthropoda</taxon>
        <taxon>Hexapoda</taxon>
        <taxon>Insecta</taxon>
        <taxon>Pterygota</taxon>
        <taxon>Neoptera</taxon>
        <taxon>Polyneoptera</taxon>
        <taxon>Phasmatodea</taxon>
        <taxon>Verophasmatodea</taxon>
        <taxon>Anareolatae</taxon>
        <taxon>Phasmatidae</taxon>
        <taxon>Eurycanthinae</taxon>
        <taxon>Dryococelus</taxon>
    </lineage>
</organism>
<comment type="caution">
    <text evidence="1">The sequence shown here is derived from an EMBL/GenBank/DDBJ whole genome shotgun (WGS) entry which is preliminary data.</text>
</comment>
<protein>
    <submittedName>
        <fullName evidence="1">Uncharacterized protein</fullName>
    </submittedName>
</protein>
<reference evidence="1 2" key="1">
    <citation type="submission" date="2023-02" db="EMBL/GenBank/DDBJ databases">
        <title>LHISI_Scaffold_Assembly.</title>
        <authorList>
            <person name="Stuart O.P."/>
            <person name="Cleave R."/>
            <person name="Magrath M.J.L."/>
            <person name="Mikheyev A.S."/>
        </authorList>
    </citation>
    <scope>NUCLEOTIDE SEQUENCE [LARGE SCALE GENOMIC DNA]</scope>
    <source>
        <strain evidence="1">Daus_M_001</strain>
        <tissue evidence="1">Leg muscle</tissue>
    </source>
</reference>